<gene>
    <name evidence="2" type="ORF">RND15_49780</name>
</gene>
<dbReference type="SMART" id="SM01119">
    <property type="entry name" value="D-ser_dehydrat"/>
    <property type="match status" value="1"/>
</dbReference>
<comment type="caution">
    <text evidence="2">The sequence shown here is derived from an EMBL/GenBank/DDBJ whole genome shotgun (WGS) entry which is preliminary data.</text>
</comment>
<reference evidence="2" key="1">
    <citation type="submission" date="2024-05" db="EMBL/GenBank/DDBJ databases">
        <title>30 novel species of actinomycetes from the DSMZ collection.</title>
        <authorList>
            <person name="Nouioui I."/>
        </authorList>
    </citation>
    <scope>NUCLEOTIDE SEQUENCE</scope>
    <source>
        <strain evidence="2">DSM 41529</strain>
    </source>
</reference>
<evidence type="ECO:0000313" key="2">
    <source>
        <dbReference type="EMBL" id="MDT0550664.1"/>
    </source>
</evidence>
<dbReference type="InterPro" id="IPR026956">
    <property type="entry name" value="D-ser_dehydrat-like_dom"/>
</dbReference>
<keyword evidence="3" id="KW-1185">Reference proteome</keyword>
<evidence type="ECO:0000313" key="3">
    <source>
        <dbReference type="Proteomes" id="UP001180754"/>
    </source>
</evidence>
<dbReference type="Gene3D" id="2.40.37.20">
    <property type="entry name" value="D-serine dehydratase-like domain"/>
    <property type="match status" value="1"/>
</dbReference>
<protein>
    <submittedName>
        <fullName evidence="2">Amino acid deaminase</fullName>
    </submittedName>
</protein>
<dbReference type="Pfam" id="PF14031">
    <property type="entry name" value="D-ser_dehydrat"/>
    <property type="match status" value="1"/>
</dbReference>
<proteinExistence type="predicted"/>
<feature type="non-terminal residue" evidence="2">
    <location>
        <position position="171"/>
    </location>
</feature>
<dbReference type="Proteomes" id="UP001180754">
    <property type="component" value="Unassembled WGS sequence"/>
</dbReference>
<name>A0ABU2XYX7_9ACTN</name>
<feature type="non-terminal residue" evidence="2">
    <location>
        <position position="1"/>
    </location>
</feature>
<sequence length="171" mass="18910">YLRRLRTTAELLDRNGMFDPRRESFIVSCGGSTFFDLVVDELSRYWTLTRPVTTVLRSGCYLLHDHDFYASSAPTFPWGGRLQPALEVWAQVISRPEPGLAILNSGRRDIGFDLGLPIPLRIIDPSSTVHSITAGTITELNDQHAYLTIPAAQQLSVGDLVALGLSHPCTT</sequence>
<feature type="domain" description="D-serine dehydratase-like" evidence="1">
    <location>
        <begin position="85"/>
        <end position="171"/>
    </location>
</feature>
<organism evidence="2 3">
    <name type="scientific">Streptomyces lonegramiae</name>
    <dbReference type="NCBI Taxonomy" id="3075524"/>
    <lineage>
        <taxon>Bacteria</taxon>
        <taxon>Bacillati</taxon>
        <taxon>Actinomycetota</taxon>
        <taxon>Actinomycetes</taxon>
        <taxon>Kitasatosporales</taxon>
        <taxon>Streptomycetaceae</taxon>
        <taxon>Streptomyces</taxon>
    </lineage>
</organism>
<evidence type="ECO:0000259" key="1">
    <source>
        <dbReference type="SMART" id="SM01119"/>
    </source>
</evidence>
<accession>A0ABU2XYX7</accession>
<dbReference type="InterPro" id="IPR042208">
    <property type="entry name" value="D-ser_dehydrat-like_sf"/>
</dbReference>
<dbReference type="EMBL" id="JAVRFD010000342">
    <property type="protein sequence ID" value="MDT0550664.1"/>
    <property type="molecule type" value="Genomic_DNA"/>
</dbReference>